<keyword evidence="5 7" id="KW-1133">Transmembrane helix</keyword>
<feature type="transmembrane region" description="Helical" evidence="7">
    <location>
        <begin position="71"/>
        <end position="92"/>
    </location>
</feature>
<evidence type="ECO:0000256" key="5">
    <source>
        <dbReference type="ARBA" id="ARBA00022989"/>
    </source>
</evidence>
<feature type="transmembrane region" description="Helical" evidence="7">
    <location>
        <begin position="104"/>
        <end position="124"/>
    </location>
</feature>
<evidence type="ECO:0000256" key="7">
    <source>
        <dbReference type="RuleBase" id="RU363032"/>
    </source>
</evidence>
<comment type="caution">
    <text evidence="9">The sequence shown here is derived from an EMBL/GenBank/DDBJ whole genome shotgun (WGS) entry which is preliminary data.</text>
</comment>
<dbReference type="OrthoDB" id="152280at2"/>
<dbReference type="InterPro" id="IPR000515">
    <property type="entry name" value="MetI-like"/>
</dbReference>
<feature type="domain" description="ABC transmembrane type-1" evidence="8">
    <location>
        <begin position="67"/>
        <end position="281"/>
    </location>
</feature>
<feature type="transmembrane region" description="Helical" evidence="7">
    <location>
        <begin position="203"/>
        <end position="225"/>
    </location>
</feature>
<evidence type="ECO:0000313" key="10">
    <source>
        <dbReference type="Proteomes" id="UP000318521"/>
    </source>
</evidence>
<proteinExistence type="inferred from homology"/>
<evidence type="ECO:0000256" key="2">
    <source>
        <dbReference type="ARBA" id="ARBA00022448"/>
    </source>
</evidence>
<dbReference type="PANTHER" id="PTHR30193:SF37">
    <property type="entry name" value="INNER MEMBRANE ABC TRANSPORTER PERMEASE PROTEIN YCJO"/>
    <property type="match status" value="1"/>
</dbReference>
<accession>A0A554A4A6</accession>
<evidence type="ECO:0000259" key="8">
    <source>
        <dbReference type="PROSITE" id="PS50928"/>
    </source>
</evidence>
<feature type="transmembrane region" description="Helical" evidence="7">
    <location>
        <begin position="12"/>
        <end position="37"/>
    </location>
</feature>
<protein>
    <submittedName>
        <fullName evidence="9">Sugar ABC transporter permease</fullName>
    </submittedName>
</protein>
<keyword evidence="2 7" id="KW-0813">Transport</keyword>
<organism evidence="9 10">
    <name type="scientific">Alkalicoccobacillus porphyridii</name>
    <dbReference type="NCBI Taxonomy" id="2597270"/>
    <lineage>
        <taxon>Bacteria</taxon>
        <taxon>Bacillati</taxon>
        <taxon>Bacillota</taxon>
        <taxon>Bacilli</taxon>
        <taxon>Bacillales</taxon>
        <taxon>Bacillaceae</taxon>
        <taxon>Alkalicoccobacillus</taxon>
    </lineage>
</organism>
<dbReference type="Proteomes" id="UP000318521">
    <property type="component" value="Unassembled WGS sequence"/>
</dbReference>
<evidence type="ECO:0000256" key="4">
    <source>
        <dbReference type="ARBA" id="ARBA00022692"/>
    </source>
</evidence>
<keyword evidence="10" id="KW-1185">Reference proteome</keyword>
<dbReference type="RefSeq" id="WP_143846856.1">
    <property type="nucleotide sequence ID" value="NZ_VLXZ01000001.1"/>
</dbReference>
<comment type="subcellular location">
    <subcellularLocation>
        <location evidence="1 7">Cell membrane</location>
        <topology evidence="1 7">Multi-pass membrane protein</topology>
    </subcellularLocation>
</comment>
<dbReference type="Gene3D" id="1.10.3720.10">
    <property type="entry name" value="MetI-like"/>
    <property type="match status" value="1"/>
</dbReference>
<gene>
    <name evidence="9" type="ORF">FN960_02870</name>
</gene>
<dbReference type="InterPro" id="IPR035906">
    <property type="entry name" value="MetI-like_sf"/>
</dbReference>
<dbReference type="EMBL" id="VLXZ01000001">
    <property type="protein sequence ID" value="TSB48512.1"/>
    <property type="molecule type" value="Genomic_DNA"/>
</dbReference>
<dbReference type="AlphaFoldDB" id="A0A554A4A6"/>
<feature type="transmembrane region" description="Helical" evidence="7">
    <location>
        <begin position="154"/>
        <end position="182"/>
    </location>
</feature>
<evidence type="ECO:0000256" key="1">
    <source>
        <dbReference type="ARBA" id="ARBA00004651"/>
    </source>
</evidence>
<dbReference type="InterPro" id="IPR051393">
    <property type="entry name" value="ABC_transporter_permease"/>
</dbReference>
<keyword evidence="6 7" id="KW-0472">Membrane</keyword>
<dbReference type="GO" id="GO:0005886">
    <property type="term" value="C:plasma membrane"/>
    <property type="evidence" value="ECO:0007669"/>
    <property type="project" value="UniProtKB-SubCell"/>
</dbReference>
<name>A0A554A4A6_9BACI</name>
<dbReference type="GO" id="GO:0055085">
    <property type="term" value="P:transmembrane transport"/>
    <property type="evidence" value="ECO:0007669"/>
    <property type="project" value="InterPro"/>
</dbReference>
<comment type="similarity">
    <text evidence="7">Belongs to the binding-protein-dependent transport system permease family.</text>
</comment>
<dbReference type="PROSITE" id="PS50928">
    <property type="entry name" value="ABC_TM1"/>
    <property type="match status" value="1"/>
</dbReference>
<feature type="transmembrane region" description="Helical" evidence="7">
    <location>
        <begin position="260"/>
        <end position="285"/>
    </location>
</feature>
<evidence type="ECO:0000256" key="3">
    <source>
        <dbReference type="ARBA" id="ARBA00022475"/>
    </source>
</evidence>
<dbReference type="SUPFAM" id="SSF161098">
    <property type="entry name" value="MetI-like"/>
    <property type="match status" value="1"/>
</dbReference>
<reference evidence="9 10" key="1">
    <citation type="submission" date="2019-07" db="EMBL/GenBank/DDBJ databases">
        <authorList>
            <person name="Park Y.J."/>
            <person name="Jeong S.E."/>
            <person name="Jung H.S."/>
        </authorList>
    </citation>
    <scope>NUCLEOTIDE SEQUENCE [LARGE SCALE GENOMIC DNA]</scope>
    <source>
        <strain evidence="10">P16(2019)</strain>
    </source>
</reference>
<keyword evidence="4 7" id="KW-0812">Transmembrane</keyword>
<keyword evidence="3" id="KW-1003">Cell membrane</keyword>
<sequence length="297" mass="33131">MHLLKSRWKIALGVLPALLVYSIFSIIPIFISFYYSFMSWNGFSPMQYVGLANFQAILNDSVFWLSVRNNLIVVAASVFGQIPIALVLALLLNQKVKGGKFFRTIAFLPVVISTVVISLTWRMIYNVEQGMLNQLLHNLGLSSLAQNWLGNADYAMYAIAAVIIWQFVGLYFIIFLSALQTVPKDILEAAELDGASEWQKTRYVTLPSIWGVIMVAVILCISGSLKTFDLIFVMTGGGPANSTEVMATYMYTETFQGLRYGYGSAISVLIFIFSIVMIVLANLLLKRRGTKKLKDVT</sequence>
<dbReference type="PANTHER" id="PTHR30193">
    <property type="entry name" value="ABC TRANSPORTER PERMEASE PROTEIN"/>
    <property type="match status" value="1"/>
</dbReference>
<dbReference type="Pfam" id="PF00528">
    <property type="entry name" value="BPD_transp_1"/>
    <property type="match status" value="1"/>
</dbReference>
<evidence type="ECO:0000256" key="6">
    <source>
        <dbReference type="ARBA" id="ARBA00023136"/>
    </source>
</evidence>
<dbReference type="CDD" id="cd06261">
    <property type="entry name" value="TM_PBP2"/>
    <property type="match status" value="1"/>
</dbReference>
<evidence type="ECO:0000313" key="9">
    <source>
        <dbReference type="EMBL" id="TSB48512.1"/>
    </source>
</evidence>